<dbReference type="EMBL" id="CAKOGP040001892">
    <property type="protein sequence ID" value="CAJ1955621.1"/>
    <property type="molecule type" value="Genomic_DNA"/>
</dbReference>
<evidence type="ECO:0000256" key="2">
    <source>
        <dbReference type="SAM" id="Phobius"/>
    </source>
</evidence>
<sequence>MFDLFDCRFKQVEALASSYKISSESTPFCLSPFRGVTSVLSSRFHRAIPMKDIESSAPADRNQQHNAEGGISTALIEANASVLTKAMMTRVLDLEMRCNTADARILHLEQSWSKTKNVLQHLRPEYTTSWRKIGSNEVDTDPEVGVFQLSNDLYSVLATAKWTSRPFWFSLLVIFGFQFTLLCLLGFYQADLYNTKTARTVDNPLNVPPNVEAPVRWAQALILVVALFSQSDLLGGVENLSLGMPASYRGAPRFYNMNSIQWRLASIVRICQGLIYVGCAFILCVQSETVFDVLLNVLGLGFVSDLDDLVFRLGMLGYFGGGMKNITIDIKHGDFVRQKIDDKGCFVRFLKKSLHRIVTYACLAIVLIMFYILSRDQIEGRYTVKNILVEINDDSVGGLSSALSGSYVAMERDLFNRRLKYVQDTAGRRSGQIMYCDEREDGRGGWVLLVTEDGSPGSVDPCLDFTFTSESTLSYDVLTIGDWYSSLCEETTVDTLNIKEAYDCSDGQILESDRGFSNGQSDGLSDTPTNGQSDGLSDTPTNGQSDGLSDTPTNGQSDNPAGSPSNGQSDNPASSPSNGQSDNPAISPSDGQSDIPAGSPSIGQTDSPASSPSNGQSDNPDISPSDGQSDNPAGSPSIGQTDSPAGSPSNGQSDGQSDSPAGSPVDTPSNGQSGGQSNSPVDSPVDSPADSPVDSPVNSPVSCNAGYYNSLTGKCECQYNETGDFCETPPSKNGICDVFFNDAMTDYDGGDCCGATCTLPNCGVGGVETLFGMDIESLYYTEISTEEIIGFQKCRDDQMTPILLELVPIPGVADVCVPSLTVQCDGEGSIFLRTPLVCTADLQDLEREIIMVPPGATCSLTIGNAALTSGIARIQLLQAVGEDSGTNSLLLLETPVFDEVLEWSVP</sequence>
<evidence type="ECO:0000256" key="1">
    <source>
        <dbReference type="SAM" id="MobiDB-lite"/>
    </source>
</evidence>
<evidence type="ECO:0000313" key="4">
    <source>
        <dbReference type="Proteomes" id="UP001295423"/>
    </source>
</evidence>
<feature type="transmembrane region" description="Helical" evidence="2">
    <location>
        <begin position="357"/>
        <end position="374"/>
    </location>
</feature>
<name>A0AAD2FZP4_9STRA</name>
<organism evidence="3 4">
    <name type="scientific">Cylindrotheca closterium</name>
    <dbReference type="NCBI Taxonomy" id="2856"/>
    <lineage>
        <taxon>Eukaryota</taxon>
        <taxon>Sar</taxon>
        <taxon>Stramenopiles</taxon>
        <taxon>Ochrophyta</taxon>
        <taxon>Bacillariophyta</taxon>
        <taxon>Bacillariophyceae</taxon>
        <taxon>Bacillariophycidae</taxon>
        <taxon>Bacillariales</taxon>
        <taxon>Bacillariaceae</taxon>
        <taxon>Cylindrotheca</taxon>
    </lineage>
</organism>
<feature type="compositionally biased region" description="Polar residues" evidence="1">
    <location>
        <begin position="515"/>
        <end position="592"/>
    </location>
</feature>
<reference evidence="3" key="1">
    <citation type="submission" date="2023-08" db="EMBL/GenBank/DDBJ databases">
        <authorList>
            <person name="Audoor S."/>
            <person name="Bilcke G."/>
        </authorList>
    </citation>
    <scope>NUCLEOTIDE SEQUENCE</scope>
</reference>
<comment type="caution">
    <text evidence="3">The sequence shown here is derived from an EMBL/GenBank/DDBJ whole genome shotgun (WGS) entry which is preliminary data.</text>
</comment>
<feature type="region of interest" description="Disordered" evidence="1">
    <location>
        <begin position="512"/>
        <end position="699"/>
    </location>
</feature>
<feature type="compositionally biased region" description="Low complexity" evidence="1">
    <location>
        <begin position="669"/>
        <end position="699"/>
    </location>
</feature>
<gene>
    <name evidence="3" type="ORF">CYCCA115_LOCUS15841</name>
</gene>
<evidence type="ECO:0000313" key="3">
    <source>
        <dbReference type="EMBL" id="CAJ1955621.1"/>
    </source>
</evidence>
<accession>A0AAD2FZP4</accession>
<protein>
    <submittedName>
        <fullName evidence="3">Uncharacterized protein</fullName>
    </submittedName>
</protein>
<feature type="compositionally biased region" description="Polar residues" evidence="1">
    <location>
        <begin position="601"/>
        <end position="660"/>
    </location>
</feature>
<dbReference type="AlphaFoldDB" id="A0AAD2FZP4"/>
<feature type="transmembrane region" description="Helical" evidence="2">
    <location>
        <begin position="167"/>
        <end position="188"/>
    </location>
</feature>
<proteinExistence type="predicted"/>
<dbReference type="Proteomes" id="UP001295423">
    <property type="component" value="Unassembled WGS sequence"/>
</dbReference>
<keyword evidence="4" id="KW-1185">Reference proteome</keyword>
<keyword evidence="2" id="KW-0812">Transmembrane</keyword>
<keyword evidence="2" id="KW-1133">Transmembrane helix</keyword>
<keyword evidence="2" id="KW-0472">Membrane</keyword>